<gene>
    <name evidence="2" type="ORF">BkAM31D_03955</name>
</gene>
<dbReference type="Proteomes" id="UP000193006">
    <property type="component" value="Chromosome"/>
</dbReference>
<dbReference type="EMBL" id="CP020814">
    <property type="protein sequence ID" value="ARK29069.1"/>
    <property type="molecule type" value="Genomic_DNA"/>
</dbReference>
<organism evidence="2 3">
    <name type="scientific">Halalkalibacter krulwichiae</name>
    <dbReference type="NCBI Taxonomy" id="199441"/>
    <lineage>
        <taxon>Bacteria</taxon>
        <taxon>Bacillati</taxon>
        <taxon>Bacillota</taxon>
        <taxon>Bacilli</taxon>
        <taxon>Bacillales</taxon>
        <taxon>Bacillaceae</taxon>
        <taxon>Halalkalibacter</taxon>
    </lineage>
</organism>
<feature type="transmembrane region" description="Helical" evidence="1">
    <location>
        <begin position="29"/>
        <end position="51"/>
    </location>
</feature>
<dbReference type="RefSeq" id="WP_066156148.1">
    <property type="nucleotide sequence ID" value="NZ_CP020814.1"/>
</dbReference>
<dbReference type="KEGG" id="bkw:BkAM31D_03955"/>
<protein>
    <recommendedName>
        <fullName evidence="4">XapX domain protein</fullName>
    </recommendedName>
</protein>
<keyword evidence="1" id="KW-1133">Transmembrane helix</keyword>
<dbReference type="STRING" id="199441.BkAM31D_03955"/>
<reference evidence="2 3" key="1">
    <citation type="submission" date="2017-04" db="EMBL/GenBank/DDBJ databases">
        <title>Bacillus krulwichiae AM31D Genome sequencing and assembly.</title>
        <authorList>
            <person name="Krulwich T.A."/>
            <person name="Anastor L."/>
            <person name="Ehrlich R."/>
            <person name="Ehrlich G.D."/>
            <person name="Janto B."/>
        </authorList>
    </citation>
    <scope>NUCLEOTIDE SEQUENCE [LARGE SCALE GENOMIC DNA]</scope>
    <source>
        <strain evidence="2 3">AM31D</strain>
    </source>
</reference>
<proteinExistence type="predicted"/>
<keyword evidence="1" id="KW-0472">Membrane</keyword>
<evidence type="ECO:0008006" key="4">
    <source>
        <dbReference type="Google" id="ProtNLM"/>
    </source>
</evidence>
<accession>A0A1X9M6L7</accession>
<keyword evidence="3" id="KW-1185">Reference proteome</keyword>
<sequence length="57" mass="6076">MKEVILSLFAGIIIGIVFKFLKLPLPAPPVLAGVIGIVGVYSGGLIADWLFKTFFNA</sequence>
<dbReference type="NCBIfam" id="TIGR03510">
    <property type="entry name" value="XapX"/>
    <property type="match status" value="1"/>
</dbReference>
<dbReference type="Pfam" id="PF07235">
    <property type="entry name" value="DUF1427"/>
    <property type="match status" value="1"/>
</dbReference>
<dbReference type="InterPro" id="IPR020017">
    <property type="entry name" value="XapX_domain"/>
</dbReference>
<dbReference type="InterPro" id="IPR009872">
    <property type="entry name" value="DUF1427"/>
</dbReference>
<evidence type="ECO:0000313" key="3">
    <source>
        <dbReference type="Proteomes" id="UP000193006"/>
    </source>
</evidence>
<keyword evidence="1" id="KW-0812">Transmembrane</keyword>
<evidence type="ECO:0000256" key="1">
    <source>
        <dbReference type="SAM" id="Phobius"/>
    </source>
</evidence>
<dbReference type="AlphaFoldDB" id="A0A1X9M6L7"/>
<name>A0A1X9M6L7_9BACI</name>
<evidence type="ECO:0000313" key="2">
    <source>
        <dbReference type="EMBL" id="ARK29069.1"/>
    </source>
</evidence>